<dbReference type="Pfam" id="PF01636">
    <property type="entry name" value="APH"/>
    <property type="match status" value="1"/>
</dbReference>
<dbReference type="Gene3D" id="3.90.1200.10">
    <property type="match status" value="1"/>
</dbReference>
<organism evidence="2 3">
    <name type="scientific">Westerdykella ornata</name>
    <dbReference type="NCBI Taxonomy" id="318751"/>
    <lineage>
        <taxon>Eukaryota</taxon>
        <taxon>Fungi</taxon>
        <taxon>Dikarya</taxon>
        <taxon>Ascomycota</taxon>
        <taxon>Pezizomycotina</taxon>
        <taxon>Dothideomycetes</taxon>
        <taxon>Pleosporomycetidae</taxon>
        <taxon>Pleosporales</taxon>
        <taxon>Sporormiaceae</taxon>
        <taxon>Westerdykella</taxon>
    </lineage>
</organism>
<dbReference type="RefSeq" id="XP_033654574.1">
    <property type="nucleotide sequence ID" value="XM_033800848.1"/>
</dbReference>
<sequence>MPGQAAPVSMSSDDSSIEVGTDFHAIQAIPDESFIELLARHEDPTNSLGLRANCRVVKRARGSFNLCVILLSFEQVACAIRVPADGTRELWDRYSAWKLRSHVMTLNFVRANTSIPVPRVIAWDETLNNVISAPYIMMTATPGKEAWKVWFEVFDPWGEPVLAAADNPSPQLERKRHNILSSLASYAAQLSRLSSPAIGHLCWDARLAREAVLLGVGASRVANSRQYWHLVERNAYDNGIASRACNKSYPLGLERLKTMIQQSVPFNRSTEEGARIESFVLKHVDLDLQNILVDDEGNITGIIDWDNSKFMPRCIGPASLPLFLQEVGHMDTCLSRHAKIRYRHYYEEYARQDFLNQNPLTGPTPGQGDVMYTRKSWLYEAAYRLFAVKPLYTGELLELLFKEIVKLEPGFRDLHYITILNRLGEQTLDYPLPVLLQKAIERLLEP</sequence>
<dbReference type="OrthoDB" id="10003767at2759"/>
<reference evidence="2" key="1">
    <citation type="journal article" date="2020" name="Stud. Mycol.">
        <title>101 Dothideomycetes genomes: a test case for predicting lifestyles and emergence of pathogens.</title>
        <authorList>
            <person name="Haridas S."/>
            <person name="Albert R."/>
            <person name="Binder M."/>
            <person name="Bloem J."/>
            <person name="Labutti K."/>
            <person name="Salamov A."/>
            <person name="Andreopoulos B."/>
            <person name="Baker S."/>
            <person name="Barry K."/>
            <person name="Bills G."/>
            <person name="Bluhm B."/>
            <person name="Cannon C."/>
            <person name="Castanera R."/>
            <person name="Culley D."/>
            <person name="Daum C."/>
            <person name="Ezra D."/>
            <person name="Gonzalez J."/>
            <person name="Henrissat B."/>
            <person name="Kuo A."/>
            <person name="Liang C."/>
            <person name="Lipzen A."/>
            <person name="Lutzoni F."/>
            <person name="Magnuson J."/>
            <person name="Mondo S."/>
            <person name="Nolan M."/>
            <person name="Ohm R."/>
            <person name="Pangilinan J."/>
            <person name="Park H.-J."/>
            <person name="Ramirez L."/>
            <person name="Alfaro M."/>
            <person name="Sun H."/>
            <person name="Tritt A."/>
            <person name="Yoshinaga Y."/>
            <person name="Zwiers L.-H."/>
            <person name="Turgeon B."/>
            <person name="Goodwin S."/>
            <person name="Spatafora J."/>
            <person name="Crous P."/>
            <person name="Grigoriev I."/>
        </authorList>
    </citation>
    <scope>NUCLEOTIDE SEQUENCE</scope>
    <source>
        <strain evidence="2">CBS 379.55</strain>
    </source>
</reference>
<evidence type="ECO:0000313" key="3">
    <source>
        <dbReference type="Proteomes" id="UP000800097"/>
    </source>
</evidence>
<name>A0A6A6JLC7_WESOR</name>
<dbReference type="SUPFAM" id="SSF56112">
    <property type="entry name" value="Protein kinase-like (PK-like)"/>
    <property type="match status" value="1"/>
</dbReference>
<protein>
    <recommendedName>
        <fullName evidence="1">Aminoglycoside phosphotransferase domain-containing protein</fullName>
    </recommendedName>
</protein>
<evidence type="ECO:0000313" key="2">
    <source>
        <dbReference type="EMBL" id="KAF2277035.1"/>
    </source>
</evidence>
<gene>
    <name evidence="2" type="ORF">EI97DRAFT_457768</name>
</gene>
<dbReference type="Proteomes" id="UP000800097">
    <property type="component" value="Unassembled WGS sequence"/>
</dbReference>
<proteinExistence type="predicted"/>
<dbReference type="PANTHER" id="PTHR21310:SF51">
    <property type="entry name" value="AMINOGLYCOSIDE PHOSPHOTRANSFERASE DOMAIN-CONTAINING PROTEIN"/>
    <property type="match status" value="1"/>
</dbReference>
<evidence type="ECO:0000259" key="1">
    <source>
        <dbReference type="Pfam" id="PF01636"/>
    </source>
</evidence>
<feature type="domain" description="Aminoglycoside phosphotransferase" evidence="1">
    <location>
        <begin position="110"/>
        <end position="313"/>
    </location>
</feature>
<dbReference type="AlphaFoldDB" id="A0A6A6JLC7"/>
<dbReference type="InterPro" id="IPR051678">
    <property type="entry name" value="AGP_Transferase"/>
</dbReference>
<accession>A0A6A6JLC7</accession>
<dbReference type="EMBL" id="ML986491">
    <property type="protein sequence ID" value="KAF2277035.1"/>
    <property type="molecule type" value="Genomic_DNA"/>
</dbReference>
<keyword evidence="3" id="KW-1185">Reference proteome</keyword>
<dbReference type="GeneID" id="54554023"/>
<dbReference type="InterPro" id="IPR002575">
    <property type="entry name" value="Aminoglycoside_PTrfase"/>
</dbReference>
<dbReference type="PANTHER" id="PTHR21310">
    <property type="entry name" value="AMINOGLYCOSIDE PHOSPHOTRANSFERASE-RELATED-RELATED"/>
    <property type="match status" value="1"/>
</dbReference>
<dbReference type="InterPro" id="IPR011009">
    <property type="entry name" value="Kinase-like_dom_sf"/>
</dbReference>